<comment type="caution">
    <text evidence="4">The sequence shown here is derived from an EMBL/GenBank/DDBJ whole genome shotgun (WGS) entry which is preliminary data.</text>
</comment>
<name>A0A8T0HMV8_CERPU</name>
<protein>
    <recommendedName>
        <fullName evidence="3">J domain-containing protein</fullName>
    </recommendedName>
</protein>
<dbReference type="Proteomes" id="UP000822688">
    <property type="component" value="Chromosome V"/>
</dbReference>
<dbReference type="InterPro" id="IPR004640">
    <property type="entry name" value="HscB"/>
</dbReference>
<organism evidence="4 5">
    <name type="scientific">Ceratodon purpureus</name>
    <name type="common">Fire moss</name>
    <name type="synonym">Dicranum purpureum</name>
    <dbReference type="NCBI Taxonomy" id="3225"/>
    <lineage>
        <taxon>Eukaryota</taxon>
        <taxon>Viridiplantae</taxon>
        <taxon>Streptophyta</taxon>
        <taxon>Embryophyta</taxon>
        <taxon>Bryophyta</taxon>
        <taxon>Bryophytina</taxon>
        <taxon>Bryopsida</taxon>
        <taxon>Dicranidae</taxon>
        <taxon>Pseudoditrichales</taxon>
        <taxon>Ditrichaceae</taxon>
        <taxon>Ceratodon</taxon>
    </lineage>
</organism>
<dbReference type="InterPro" id="IPR001623">
    <property type="entry name" value="DnaJ_domain"/>
</dbReference>
<dbReference type="GO" id="GO:0044571">
    <property type="term" value="P:[2Fe-2S] cluster assembly"/>
    <property type="evidence" value="ECO:0007669"/>
    <property type="project" value="InterPro"/>
</dbReference>
<sequence length="324" mass="36638">MRWLGSKSSTLRCALQSHLRFYELVSGDFSSVNEPIVRSFTPNLDFGVVAQSLAHDLQEFDRSAATATAGSFFLGRESDRTAKCVVTSGRMGLESSSSGGSCSHDLAGGRVRVLGRVAGLKRRFSSTIAKRVEAKCWSCEELSTANPFFICSSCKAIQPLDQDVDFFQLLSVDRRYVQDLKVLERKYKQLQKFLHPDLSSRKSKREQVYAADQSAQVIKAYYTLLDPLSRAQYMLRLGGVNIDEEGTIHDPALLMEIMELREEVEEATDADKLVKIKEQNKNKMLQCENALKEVFQSGRIMHAVPLVQRMAYYRKIIEEITRKQ</sequence>
<evidence type="ECO:0000313" key="4">
    <source>
        <dbReference type="EMBL" id="KAG0572156.1"/>
    </source>
</evidence>
<dbReference type="GO" id="GO:0051087">
    <property type="term" value="F:protein-folding chaperone binding"/>
    <property type="evidence" value="ECO:0007669"/>
    <property type="project" value="InterPro"/>
</dbReference>
<dbReference type="GO" id="GO:0051259">
    <property type="term" value="P:protein complex oligomerization"/>
    <property type="evidence" value="ECO:0007669"/>
    <property type="project" value="InterPro"/>
</dbReference>
<feature type="domain" description="J" evidence="3">
    <location>
        <begin position="165"/>
        <end position="237"/>
    </location>
</feature>
<dbReference type="Gene3D" id="1.10.287.110">
    <property type="entry name" value="DnaJ domain"/>
    <property type="match status" value="1"/>
</dbReference>
<dbReference type="InterPro" id="IPR036869">
    <property type="entry name" value="J_dom_sf"/>
</dbReference>
<evidence type="ECO:0000313" key="5">
    <source>
        <dbReference type="Proteomes" id="UP000822688"/>
    </source>
</evidence>
<dbReference type="Gene3D" id="1.20.1280.20">
    <property type="entry name" value="HscB, C-terminal domain"/>
    <property type="match status" value="1"/>
</dbReference>
<gene>
    <name evidence="4" type="ORF">KC19_VG072900</name>
</gene>
<evidence type="ECO:0000256" key="2">
    <source>
        <dbReference type="ARBA" id="ARBA00023186"/>
    </source>
</evidence>
<keyword evidence="5" id="KW-1185">Reference proteome</keyword>
<dbReference type="SUPFAM" id="SSF47144">
    <property type="entry name" value="HSC20 (HSCB), C-terminal oligomerisation domain"/>
    <property type="match status" value="1"/>
</dbReference>
<comment type="similarity">
    <text evidence="1">Belongs to the HscB family.</text>
</comment>
<keyword evidence="2" id="KW-0143">Chaperone</keyword>
<reference evidence="4" key="1">
    <citation type="submission" date="2020-06" db="EMBL/GenBank/DDBJ databases">
        <title>WGS assembly of Ceratodon purpureus strain R40.</title>
        <authorList>
            <person name="Carey S.B."/>
            <person name="Jenkins J."/>
            <person name="Shu S."/>
            <person name="Lovell J.T."/>
            <person name="Sreedasyam A."/>
            <person name="Maumus F."/>
            <person name="Tiley G.P."/>
            <person name="Fernandez-Pozo N."/>
            <person name="Barry K."/>
            <person name="Chen C."/>
            <person name="Wang M."/>
            <person name="Lipzen A."/>
            <person name="Daum C."/>
            <person name="Saski C.A."/>
            <person name="Payton A.C."/>
            <person name="Mcbreen J.C."/>
            <person name="Conrad R.E."/>
            <person name="Kollar L.M."/>
            <person name="Olsson S."/>
            <person name="Huttunen S."/>
            <person name="Landis J.B."/>
            <person name="Wickett N.J."/>
            <person name="Johnson M.G."/>
            <person name="Rensing S.A."/>
            <person name="Grimwood J."/>
            <person name="Schmutz J."/>
            <person name="Mcdaniel S.F."/>
        </authorList>
    </citation>
    <scope>NUCLEOTIDE SEQUENCE</scope>
    <source>
        <strain evidence="4">R40</strain>
    </source>
</reference>
<accession>A0A8T0HMV8</accession>
<dbReference type="Pfam" id="PF07743">
    <property type="entry name" value="HSCB_C"/>
    <property type="match status" value="1"/>
</dbReference>
<proteinExistence type="inferred from homology"/>
<dbReference type="SUPFAM" id="SSF46565">
    <property type="entry name" value="Chaperone J-domain"/>
    <property type="match status" value="1"/>
</dbReference>
<dbReference type="NCBIfam" id="TIGR00714">
    <property type="entry name" value="hscB"/>
    <property type="match status" value="1"/>
</dbReference>
<evidence type="ECO:0000256" key="1">
    <source>
        <dbReference type="ARBA" id="ARBA00010476"/>
    </source>
</evidence>
<dbReference type="SMART" id="SM00271">
    <property type="entry name" value="DnaJ"/>
    <property type="match status" value="1"/>
</dbReference>
<dbReference type="InterPro" id="IPR036386">
    <property type="entry name" value="HscB_C_sf"/>
</dbReference>
<dbReference type="GO" id="GO:0001671">
    <property type="term" value="F:ATPase activator activity"/>
    <property type="evidence" value="ECO:0007669"/>
    <property type="project" value="InterPro"/>
</dbReference>
<dbReference type="PANTHER" id="PTHR14021:SF15">
    <property type="entry name" value="IRON-SULFUR CLUSTER CO-CHAPERONE PROTEIN HSCB"/>
    <property type="match status" value="1"/>
</dbReference>
<dbReference type="PANTHER" id="PTHR14021">
    <property type="entry name" value="IRON-SULFUR CLUSTER CO-CHAPERONE PROTEIN HSCB"/>
    <property type="match status" value="1"/>
</dbReference>
<dbReference type="PROSITE" id="PS50076">
    <property type="entry name" value="DNAJ_2"/>
    <property type="match status" value="1"/>
</dbReference>
<dbReference type="InterPro" id="IPR009073">
    <property type="entry name" value="HscB_oligo_C"/>
</dbReference>
<dbReference type="EMBL" id="CM026426">
    <property type="protein sequence ID" value="KAG0572156.1"/>
    <property type="molecule type" value="Genomic_DNA"/>
</dbReference>
<evidence type="ECO:0000259" key="3">
    <source>
        <dbReference type="PROSITE" id="PS50076"/>
    </source>
</evidence>
<dbReference type="AlphaFoldDB" id="A0A8T0HMV8"/>